<feature type="domain" description="Methyltransferase" evidence="3">
    <location>
        <begin position="17"/>
        <end position="107"/>
    </location>
</feature>
<evidence type="ECO:0000313" key="4">
    <source>
        <dbReference type="EMBL" id="MBU3059954.1"/>
    </source>
</evidence>
<comment type="caution">
    <text evidence="4">The sequence shown here is derived from an EMBL/GenBank/DDBJ whole genome shotgun (WGS) entry which is preliminary data.</text>
</comment>
<keyword evidence="5" id="KW-1185">Reference proteome</keyword>
<evidence type="ECO:0000256" key="2">
    <source>
        <dbReference type="ARBA" id="ARBA00022679"/>
    </source>
</evidence>
<protein>
    <submittedName>
        <fullName evidence="4">Class I SAM-dependent methyltransferase</fullName>
    </submittedName>
</protein>
<name>A0ABS6ASF4_9NOCA</name>
<evidence type="ECO:0000259" key="3">
    <source>
        <dbReference type="Pfam" id="PF13649"/>
    </source>
</evidence>
<dbReference type="PANTHER" id="PTHR43861">
    <property type="entry name" value="TRANS-ACONITATE 2-METHYLTRANSFERASE-RELATED"/>
    <property type="match status" value="1"/>
</dbReference>
<dbReference type="Gene3D" id="3.40.50.150">
    <property type="entry name" value="Vaccinia Virus protein VP39"/>
    <property type="match status" value="1"/>
</dbReference>
<dbReference type="Pfam" id="PF13649">
    <property type="entry name" value="Methyltransf_25"/>
    <property type="match status" value="1"/>
</dbReference>
<dbReference type="EMBL" id="JAHKNI010000001">
    <property type="protein sequence ID" value="MBU3059954.1"/>
    <property type="molecule type" value="Genomic_DNA"/>
</dbReference>
<accession>A0ABS6ASF4</accession>
<dbReference type="GO" id="GO:0008168">
    <property type="term" value="F:methyltransferase activity"/>
    <property type="evidence" value="ECO:0007669"/>
    <property type="project" value="UniProtKB-KW"/>
</dbReference>
<proteinExistence type="predicted"/>
<gene>
    <name evidence="4" type="ORF">KO481_00195</name>
</gene>
<dbReference type="InterPro" id="IPR029063">
    <property type="entry name" value="SAM-dependent_MTases_sf"/>
</dbReference>
<dbReference type="Proteomes" id="UP000733379">
    <property type="component" value="Unassembled WGS sequence"/>
</dbReference>
<evidence type="ECO:0000256" key="1">
    <source>
        <dbReference type="ARBA" id="ARBA00022603"/>
    </source>
</evidence>
<dbReference type="GO" id="GO:0032259">
    <property type="term" value="P:methylation"/>
    <property type="evidence" value="ECO:0007669"/>
    <property type="project" value="UniProtKB-KW"/>
</dbReference>
<dbReference type="CDD" id="cd02440">
    <property type="entry name" value="AdoMet_MTases"/>
    <property type="match status" value="1"/>
</dbReference>
<keyword evidence="2" id="KW-0808">Transferase</keyword>
<dbReference type="SUPFAM" id="SSF53335">
    <property type="entry name" value="S-adenosyl-L-methionine-dependent methyltransferases"/>
    <property type="match status" value="1"/>
</dbReference>
<evidence type="ECO:0000313" key="5">
    <source>
        <dbReference type="Proteomes" id="UP000733379"/>
    </source>
</evidence>
<dbReference type="PANTHER" id="PTHR43861:SF1">
    <property type="entry name" value="TRANS-ACONITATE 2-METHYLTRANSFERASE"/>
    <property type="match status" value="1"/>
</dbReference>
<reference evidence="4 5" key="1">
    <citation type="submission" date="2021-06" db="EMBL/GenBank/DDBJ databases">
        <title>Actinomycetes sequencing.</title>
        <authorList>
            <person name="Shan Q."/>
        </authorList>
    </citation>
    <scope>NUCLEOTIDE SEQUENCE [LARGE SCALE GENOMIC DNA]</scope>
    <source>
        <strain evidence="4 5">NEAU-G5</strain>
    </source>
</reference>
<dbReference type="InterPro" id="IPR041698">
    <property type="entry name" value="Methyltransf_25"/>
</dbReference>
<organism evidence="4 5">
    <name type="scientific">Nocardia albiluteola</name>
    <dbReference type="NCBI Taxonomy" id="2842303"/>
    <lineage>
        <taxon>Bacteria</taxon>
        <taxon>Bacillati</taxon>
        <taxon>Actinomycetota</taxon>
        <taxon>Actinomycetes</taxon>
        <taxon>Mycobacteriales</taxon>
        <taxon>Nocardiaceae</taxon>
        <taxon>Nocardia</taxon>
    </lineage>
</organism>
<sequence>MLGVFAELVRADGGGPVADVGCGPGRLTPYLVDLGLDVFGIDLSPEMIRLARAARPDLRYEVGTMETLALDDAALSGLMAWYSIIHLPPERVPGALTEFARVLRPGGRLLLAFQSTDEELDMQPHDHRVAPSYRWSLRRMEELLRPCGFRTVTRMLRDREPDEIYGASYLIAIRTDGAGAPE</sequence>
<keyword evidence="1 4" id="KW-0489">Methyltransferase</keyword>